<comment type="caution">
    <text evidence="8">The sequence shown here is derived from an EMBL/GenBank/DDBJ whole genome shotgun (WGS) entry which is preliminary data.</text>
</comment>
<reference evidence="8 9" key="1">
    <citation type="journal article" date="2018" name="Proc. Natl. Acad. Sci. U.S.A.">
        <title>Draft genome sequence of Camellia sinensis var. sinensis provides insights into the evolution of the tea genome and tea quality.</title>
        <authorList>
            <person name="Wei C."/>
            <person name="Yang H."/>
            <person name="Wang S."/>
            <person name="Zhao J."/>
            <person name="Liu C."/>
            <person name="Gao L."/>
            <person name="Xia E."/>
            <person name="Lu Y."/>
            <person name="Tai Y."/>
            <person name="She G."/>
            <person name="Sun J."/>
            <person name="Cao H."/>
            <person name="Tong W."/>
            <person name="Gao Q."/>
            <person name="Li Y."/>
            <person name="Deng W."/>
            <person name="Jiang X."/>
            <person name="Wang W."/>
            <person name="Chen Q."/>
            <person name="Zhang S."/>
            <person name="Li H."/>
            <person name="Wu J."/>
            <person name="Wang P."/>
            <person name="Li P."/>
            <person name="Shi C."/>
            <person name="Zheng F."/>
            <person name="Jian J."/>
            <person name="Huang B."/>
            <person name="Shan D."/>
            <person name="Shi M."/>
            <person name="Fang C."/>
            <person name="Yue Y."/>
            <person name="Li F."/>
            <person name="Li D."/>
            <person name="Wei S."/>
            <person name="Han B."/>
            <person name="Jiang C."/>
            <person name="Yin Y."/>
            <person name="Xia T."/>
            <person name="Zhang Z."/>
            <person name="Bennetzen J.L."/>
            <person name="Zhao S."/>
            <person name="Wan X."/>
        </authorList>
    </citation>
    <scope>NUCLEOTIDE SEQUENCE [LARGE SCALE GENOMIC DNA]</scope>
    <source>
        <strain evidence="9">cv. Shuchazao</strain>
        <tissue evidence="8">Leaf</tissue>
    </source>
</reference>
<dbReference type="CDD" id="cd18914">
    <property type="entry name" value="bHLH_AtORG2_like"/>
    <property type="match status" value="1"/>
</dbReference>
<evidence type="ECO:0000256" key="2">
    <source>
        <dbReference type="ARBA" id="ARBA00011738"/>
    </source>
</evidence>
<keyword evidence="5" id="KW-0804">Transcription</keyword>
<dbReference type="Gene3D" id="4.10.280.10">
    <property type="entry name" value="Helix-loop-helix DNA-binding domain"/>
    <property type="match status" value="1"/>
</dbReference>
<protein>
    <recommendedName>
        <fullName evidence="7">BHLH domain-containing protein</fullName>
    </recommendedName>
</protein>
<feature type="domain" description="BHLH" evidence="7">
    <location>
        <begin position="64"/>
        <end position="116"/>
    </location>
</feature>
<dbReference type="Pfam" id="PF00010">
    <property type="entry name" value="HLH"/>
    <property type="match status" value="1"/>
</dbReference>
<keyword evidence="6" id="KW-0539">Nucleus</keyword>
<organism evidence="8 9">
    <name type="scientific">Camellia sinensis var. sinensis</name>
    <name type="common">China tea</name>
    <dbReference type="NCBI Taxonomy" id="542762"/>
    <lineage>
        <taxon>Eukaryota</taxon>
        <taxon>Viridiplantae</taxon>
        <taxon>Streptophyta</taxon>
        <taxon>Embryophyta</taxon>
        <taxon>Tracheophyta</taxon>
        <taxon>Spermatophyta</taxon>
        <taxon>Magnoliopsida</taxon>
        <taxon>eudicotyledons</taxon>
        <taxon>Gunneridae</taxon>
        <taxon>Pentapetalae</taxon>
        <taxon>asterids</taxon>
        <taxon>Ericales</taxon>
        <taxon>Theaceae</taxon>
        <taxon>Camellia</taxon>
    </lineage>
</organism>
<dbReference type="PANTHER" id="PTHR13935">
    <property type="entry name" value="ACHAETE-SCUTE TRANSCRIPTION FACTOR-RELATED"/>
    <property type="match status" value="1"/>
</dbReference>
<keyword evidence="9" id="KW-1185">Reference proteome</keyword>
<dbReference type="GO" id="GO:0000981">
    <property type="term" value="F:DNA-binding transcription factor activity, RNA polymerase II-specific"/>
    <property type="evidence" value="ECO:0007669"/>
    <property type="project" value="TreeGrafter"/>
</dbReference>
<dbReference type="InterPro" id="IPR036638">
    <property type="entry name" value="HLH_DNA-bd_sf"/>
</dbReference>
<comment type="subcellular location">
    <subcellularLocation>
        <location evidence="1">Nucleus</location>
    </subcellularLocation>
</comment>
<dbReference type="FunFam" id="4.10.280.10:FF:000085">
    <property type="entry name" value="Transcription factor bHLH126"/>
    <property type="match status" value="1"/>
</dbReference>
<evidence type="ECO:0000256" key="4">
    <source>
        <dbReference type="ARBA" id="ARBA00023125"/>
    </source>
</evidence>
<evidence type="ECO:0000313" key="8">
    <source>
        <dbReference type="EMBL" id="THG11102.1"/>
    </source>
</evidence>
<dbReference type="PANTHER" id="PTHR13935:SF164">
    <property type="entry name" value="BHLH DOMAIN-CONTAINING PROTEIN"/>
    <property type="match status" value="1"/>
</dbReference>
<keyword evidence="3" id="KW-0805">Transcription regulation</keyword>
<dbReference type="InterPro" id="IPR015660">
    <property type="entry name" value="MASH1/Ascl1a-like"/>
</dbReference>
<evidence type="ECO:0000256" key="3">
    <source>
        <dbReference type="ARBA" id="ARBA00023015"/>
    </source>
</evidence>
<evidence type="ECO:0000259" key="7">
    <source>
        <dbReference type="PROSITE" id="PS50888"/>
    </source>
</evidence>
<evidence type="ECO:0000256" key="6">
    <source>
        <dbReference type="ARBA" id="ARBA00023242"/>
    </source>
</evidence>
<dbReference type="Proteomes" id="UP000306102">
    <property type="component" value="Unassembled WGS sequence"/>
</dbReference>
<proteinExistence type="predicted"/>
<dbReference type="AlphaFoldDB" id="A0A4S4E555"/>
<comment type="subunit">
    <text evidence="2">Homodimer.</text>
</comment>
<dbReference type="InterPro" id="IPR011598">
    <property type="entry name" value="bHLH_dom"/>
</dbReference>
<dbReference type="SUPFAM" id="SSF47459">
    <property type="entry name" value="HLH, helix-loop-helix DNA-binding domain"/>
    <property type="match status" value="1"/>
</dbReference>
<accession>A0A4S4E555</accession>
<sequence>MFPLRQSNELVFHHTPSIPCKQHTIHEDPIAGFTVVEGSNLTTNTTIEERPCKLLDGNTNGKKDKTIMHRDIERLRRQEMATLHASLRSLLPLEYIKGKRSISDHIHESVNYIKHLQKKIKEMEIKRDKLKKLSDSSVPATAIGSSKNCFPNSTVTVNPCLVGVEILISSSGEEGLAFPLSKVMGVLVEEGLNVVSYVSTQVNERLFHSIKSEVTDQMCVDPSVLQKNLSVVINSEL</sequence>
<evidence type="ECO:0000256" key="1">
    <source>
        <dbReference type="ARBA" id="ARBA00004123"/>
    </source>
</evidence>
<dbReference type="GO" id="GO:0000977">
    <property type="term" value="F:RNA polymerase II transcription regulatory region sequence-specific DNA binding"/>
    <property type="evidence" value="ECO:0007669"/>
    <property type="project" value="TreeGrafter"/>
</dbReference>
<dbReference type="GO" id="GO:0046983">
    <property type="term" value="F:protein dimerization activity"/>
    <property type="evidence" value="ECO:0007669"/>
    <property type="project" value="InterPro"/>
</dbReference>
<evidence type="ECO:0000313" key="9">
    <source>
        <dbReference type="Proteomes" id="UP000306102"/>
    </source>
</evidence>
<name>A0A4S4E555_CAMSN</name>
<gene>
    <name evidence="8" type="ORF">TEA_027745</name>
</gene>
<dbReference type="EMBL" id="SDRB02007454">
    <property type="protein sequence ID" value="THG11102.1"/>
    <property type="molecule type" value="Genomic_DNA"/>
</dbReference>
<dbReference type="PROSITE" id="PS50888">
    <property type="entry name" value="BHLH"/>
    <property type="match status" value="1"/>
</dbReference>
<keyword evidence="4" id="KW-0238">DNA-binding</keyword>
<evidence type="ECO:0000256" key="5">
    <source>
        <dbReference type="ARBA" id="ARBA00023163"/>
    </source>
</evidence>
<dbReference type="GO" id="GO:0090575">
    <property type="term" value="C:RNA polymerase II transcription regulator complex"/>
    <property type="evidence" value="ECO:0007669"/>
    <property type="project" value="TreeGrafter"/>
</dbReference>